<dbReference type="Gene3D" id="2.40.50.1070">
    <property type="match status" value="1"/>
</dbReference>
<dbReference type="InterPro" id="IPR012340">
    <property type="entry name" value="NA-bd_OB-fold"/>
</dbReference>
<keyword evidence="1 4" id="KW-0489">Methyltransferase</keyword>
<feature type="binding site" evidence="4">
    <location>
        <position position="269"/>
    </location>
    <ligand>
        <name>S-adenosyl-L-methionine</name>
        <dbReference type="ChEBI" id="CHEBI:59789"/>
    </ligand>
</feature>
<comment type="caution">
    <text evidence="6">The sequence shown here is derived from an EMBL/GenBank/DDBJ whole genome shotgun (WGS) entry which is preliminary data.</text>
</comment>
<dbReference type="InterPro" id="IPR029063">
    <property type="entry name" value="SAM-dependent_MTases_sf"/>
</dbReference>
<dbReference type="Gene3D" id="3.40.50.150">
    <property type="entry name" value="Vaccinia Virus protein VP39"/>
    <property type="match status" value="1"/>
</dbReference>
<sequence length="437" mass="46504">MTDDPAGTLELTIGPVAHGGHCVARHEGRVIFVRHALPGEVVRARLTEHDDGASFWRADAVEVVQASPDRVNHPWPLADALLAAQRGASPVGGAEFGHIALAAQRKLKATVFSEQLHRLAGVDRDIEVEPVPGETPDGLRWRTRASFAVGPDGHLAMHAHRSNELIPVAEMPLAIDAINELQLWTVNFTGIQRVEVAVGSAGDPPLVLLVPAPGARRKQTAAVVHQIDGASVALWDPEKGTIERVKGKTWLAETVGSQTYRITGDGFWQIHRGAPGLLMDAVLGGLAIQPGERAADLYSGAGLFTAPIADAVGETGSVLAVEGSAGASRDAKRNLHGRTQVDIVQGKVDRVLRDRKPSLDVVVLDPPRAGAGQAAITEVTAAGPRAVGYVSCDPASFARDVGYFQQAGWELDTLRVFDLYPHTHHMESFAVLRPGRG</sequence>
<gene>
    <name evidence="6" type="ORF">ACFSFX_16040</name>
</gene>
<keyword evidence="7" id="KW-1185">Reference proteome</keyword>
<dbReference type="Pfam" id="PF05958">
    <property type="entry name" value="tRNA_U5-meth_tr"/>
    <property type="match status" value="1"/>
</dbReference>
<dbReference type="PANTHER" id="PTHR11061:SF30">
    <property type="entry name" value="TRNA (URACIL(54)-C(5))-METHYLTRANSFERASE"/>
    <property type="match status" value="1"/>
</dbReference>
<dbReference type="Pfam" id="PF01135">
    <property type="entry name" value="PCMT"/>
    <property type="match status" value="1"/>
</dbReference>
<dbReference type="SUPFAM" id="SSF53335">
    <property type="entry name" value="S-adenosyl-L-methionine-dependent methyltransferases"/>
    <property type="match status" value="1"/>
</dbReference>
<dbReference type="PROSITE" id="PS50926">
    <property type="entry name" value="TRAM"/>
    <property type="match status" value="1"/>
</dbReference>
<feature type="domain" description="TRAM" evidence="5">
    <location>
        <begin position="1"/>
        <end position="62"/>
    </location>
</feature>
<organism evidence="6 7">
    <name type="scientific">Arthrobacter flavus</name>
    <dbReference type="NCBI Taxonomy" id="95172"/>
    <lineage>
        <taxon>Bacteria</taxon>
        <taxon>Bacillati</taxon>
        <taxon>Actinomycetota</taxon>
        <taxon>Actinomycetes</taxon>
        <taxon>Micrococcales</taxon>
        <taxon>Micrococcaceae</taxon>
        <taxon>Arthrobacter</taxon>
    </lineage>
</organism>
<dbReference type="Pfam" id="PF01938">
    <property type="entry name" value="TRAM"/>
    <property type="match status" value="1"/>
</dbReference>
<proteinExistence type="inferred from homology"/>
<dbReference type="InterPro" id="IPR002792">
    <property type="entry name" value="TRAM_dom"/>
</dbReference>
<evidence type="ECO:0000259" key="5">
    <source>
        <dbReference type="PROSITE" id="PS50926"/>
    </source>
</evidence>
<keyword evidence="2 4" id="KW-0808">Transferase</keyword>
<feature type="binding site" evidence="4">
    <location>
        <position position="298"/>
    </location>
    <ligand>
        <name>S-adenosyl-L-methionine</name>
        <dbReference type="ChEBI" id="CHEBI:59789"/>
    </ligand>
</feature>
<accession>A0ABW4QBG2</accession>
<dbReference type="EMBL" id="JBHUGA010000067">
    <property type="protein sequence ID" value="MFD1848096.1"/>
    <property type="molecule type" value="Genomic_DNA"/>
</dbReference>
<dbReference type="GO" id="GO:0008168">
    <property type="term" value="F:methyltransferase activity"/>
    <property type="evidence" value="ECO:0007669"/>
    <property type="project" value="UniProtKB-KW"/>
</dbReference>
<feature type="binding site" evidence="4">
    <location>
        <position position="365"/>
    </location>
    <ligand>
        <name>S-adenosyl-L-methionine</name>
        <dbReference type="ChEBI" id="CHEBI:59789"/>
    </ligand>
</feature>
<dbReference type="PANTHER" id="PTHR11061">
    <property type="entry name" value="RNA M5U METHYLTRANSFERASE"/>
    <property type="match status" value="1"/>
</dbReference>
<dbReference type="Gene3D" id="2.40.50.140">
    <property type="entry name" value="Nucleic acid-binding proteins"/>
    <property type="match status" value="1"/>
</dbReference>
<feature type="binding site" evidence="4">
    <location>
        <position position="322"/>
    </location>
    <ligand>
        <name>S-adenosyl-L-methionine</name>
        <dbReference type="ChEBI" id="CHEBI:59789"/>
    </ligand>
</feature>
<dbReference type="Proteomes" id="UP001597307">
    <property type="component" value="Unassembled WGS sequence"/>
</dbReference>
<evidence type="ECO:0000256" key="4">
    <source>
        <dbReference type="PROSITE-ProRule" id="PRU01024"/>
    </source>
</evidence>
<protein>
    <submittedName>
        <fullName evidence="6">Class I SAM-dependent RNA methyltransferase</fullName>
        <ecNumber evidence="6">2.1.1.-</ecNumber>
    </submittedName>
</protein>
<dbReference type="GO" id="GO:0032259">
    <property type="term" value="P:methylation"/>
    <property type="evidence" value="ECO:0007669"/>
    <property type="project" value="UniProtKB-KW"/>
</dbReference>
<dbReference type="CDD" id="cd02440">
    <property type="entry name" value="AdoMet_MTases"/>
    <property type="match status" value="1"/>
</dbReference>
<dbReference type="RefSeq" id="WP_343881551.1">
    <property type="nucleotide sequence ID" value="NZ_BAAAIJ010000059.1"/>
</dbReference>
<dbReference type="SUPFAM" id="SSF50249">
    <property type="entry name" value="Nucleic acid-binding proteins"/>
    <property type="match status" value="1"/>
</dbReference>
<dbReference type="InterPro" id="IPR010280">
    <property type="entry name" value="U5_MeTrfase_fam"/>
</dbReference>
<evidence type="ECO:0000313" key="6">
    <source>
        <dbReference type="EMBL" id="MFD1848096.1"/>
    </source>
</evidence>
<evidence type="ECO:0000256" key="3">
    <source>
        <dbReference type="ARBA" id="ARBA00022691"/>
    </source>
</evidence>
<feature type="active site" description="Nucleophile" evidence="4">
    <location>
        <position position="392"/>
    </location>
</feature>
<keyword evidence="3 4" id="KW-0949">S-adenosyl-L-methionine</keyword>
<evidence type="ECO:0000256" key="2">
    <source>
        <dbReference type="ARBA" id="ARBA00022679"/>
    </source>
</evidence>
<comment type="similarity">
    <text evidence="4">Belongs to the class I-like SAM-binding methyltransferase superfamily. RNA M5U methyltransferase family.</text>
</comment>
<name>A0ABW4QBG2_9MICC</name>
<dbReference type="PROSITE" id="PS51687">
    <property type="entry name" value="SAM_MT_RNA_M5U"/>
    <property type="match status" value="1"/>
</dbReference>
<evidence type="ECO:0000313" key="7">
    <source>
        <dbReference type="Proteomes" id="UP001597307"/>
    </source>
</evidence>
<reference evidence="7" key="1">
    <citation type="journal article" date="2019" name="Int. J. Syst. Evol. Microbiol.">
        <title>The Global Catalogue of Microorganisms (GCM) 10K type strain sequencing project: providing services to taxonomists for standard genome sequencing and annotation.</title>
        <authorList>
            <consortium name="The Broad Institute Genomics Platform"/>
            <consortium name="The Broad Institute Genome Sequencing Center for Infectious Disease"/>
            <person name="Wu L."/>
            <person name="Ma J."/>
        </authorList>
    </citation>
    <scope>NUCLEOTIDE SEQUENCE [LARGE SCALE GENOMIC DNA]</scope>
    <source>
        <strain evidence="7">JCM 11496</strain>
    </source>
</reference>
<evidence type="ECO:0000256" key="1">
    <source>
        <dbReference type="ARBA" id="ARBA00022603"/>
    </source>
</evidence>
<dbReference type="EC" id="2.1.1.-" evidence="6"/>